<keyword evidence="3" id="KW-0813">Transport</keyword>
<evidence type="ECO:0000256" key="2">
    <source>
        <dbReference type="ARBA" id="ARBA00008814"/>
    </source>
</evidence>
<evidence type="ECO:0000256" key="6">
    <source>
        <dbReference type="SAM" id="SignalP"/>
    </source>
</evidence>
<evidence type="ECO:0000256" key="3">
    <source>
        <dbReference type="ARBA" id="ARBA00022448"/>
    </source>
</evidence>
<evidence type="ECO:0000256" key="5">
    <source>
        <dbReference type="SAM" id="MobiDB-lite"/>
    </source>
</evidence>
<evidence type="ECO:0000259" key="7">
    <source>
        <dbReference type="PROSITE" id="PS50983"/>
    </source>
</evidence>
<feature type="domain" description="Fe/B12 periplasmic-binding" evidence="7">
    <location>
        <begin position="84"/>
        <end position="358"/>
    </location>
</feature>
<dbReference type="OrthoDB" id="9793175at2"/>
<gene>
    <name evidence="8" type="primary">fepB</name>
    <name evidence="8" type="ORF">FRX94_05405</name>
</gene>
<dbReference type="Pfam" id="PF01497">
    <property type="entry name" value="Peripla_BP_2"/>
    <property type="match status" value="1"/>
</dbReference>
<dbReference type="FunFam" id="3.40.50.1980:FF:000009">
    <property type="entry name" value="Iron-enterobactin transporter periplasmic binding protein"/>
    <property type="match status" value="1"/>
</dbReference>
<dbReference type="PANTHER" id="PTHR30532:SF24">
    <property type="entry name" value="FERRIC ENTEROBACTIN-BINDING PERIPLASMIC PROTEIN FEPB"/>
    <property type="match status" value="1"/>
</dbReference>
<dbReference type="PANTHER" id="PTHR30532">
    <property type="entry name" value="IRON III DICITRATE-BINDING PERIPLASMIC PROTEIN"/>
    <property type="match status" value="1"/>
</dbReference>
<dbReference type="InterPro" id="IPR051313">
    <property type="entry name" value="Bact_iron-sidero_bind"/>
</dbReference>
<evidence type="ECO:0000256" key="1">
    <source>
        <dbReference type="ARBA" id="ARBA00004196"/>
    </source>
</evidence>
<feature type="region of interest" description="Disordered" evidence="5">
    <location>
        <begin position="33"/>
        <end position="57"/>
    </location>
</feature>
<proteinExistence type="inferred from homology"/>
<feature type="compositionally biased region" description="Low complexity" evidence="5">
    <location>
        <begin position="33"/>
        <end position="52"/>
    </location>
</feature>
<keyword evidence="9" id="KW-1185">Reference proteome</keyword>
<name>A0A5C5UL07_9CORY</name>
<evidence type="ECO:0000313" key="9">
    <source>
        <dbReference type="Proteomes" id="UP000320791"/>
    </source>
</evidence>
<dbReference type="NCBIfam" id="NF008200">
    <property type="entry name" value="PRK10957.1"/>
    <property type="match status" value="1"/>
</dbReference>
<dbReference type="InterPro" id="IPR002491">
    <property type="entry name" value="ABC_transptr_periplasmic_BD"/>
</dbReference>
<keyword evidence="4 6" id="KW-0732">Signal</keyword>
<comment type="caution">
    <text evidence="8">The sequence shown here is derived from an EMBL/GenBank/DDBJ whole genome shotgun (WGS) entry which is preliminary data.</text>
</comment>
<reference evidence="8 9" key="1">
    <citation type="submission" date="2019-08" db="EMBL/GenBank/DDBJ databases">
        <authorList>
            <person name="Lei W."/>
        </authorList>
    </citation>
    <scope>NUCLEOTIDE SEQUENCE [LARGE SCALE GENOMIC DNA]</scope>
    <source>
        <strain evidence="8 9">CCUG 58627</strain>
    </source>
</reference>
<dbReference type="AlphaFoldDB" id="A0A5C5UL07"/>
<evidence type="ECO:0000313" key="8">
    <source>
        <dbReference type="EMBL" id="TWT26497.1"/>
    </source>
</evidence>
<feature type="chain" id="PRO_5022859126" evidence="6">
    <location>
        <begin position="27"/>
        <end position="358"/>
    </location>
</feature>
<dbReference type="PROSITE" id="PS50983">
    <property type="entry name" value="FE_B12_PBP"/>
    <property type="match status" value="1"/>
</dbReference>
<comment type="subcellular location">
    <subcellularLocation>
        <location evidence="1">Cell envelope</location>
    </subcellularLocation>
</comment>
<organism evidence="8 9">
    <name type="scientific">Corynebacterium canis</name>
    <dbReference type="NCBI Taxonomy" id="679663"/>
    <lineage>
        <taxon>Bacteria</taxon>
        <taxon>Bacillati</taxon>
        <taxon>Actinomycetota</taxon>
        <taxon>Actinomycetes</taxon>
        <taxon>Mycobacteriales</taxon>
        <taxon>Corynebacteriaceae</taxon>
        <taxon>Corynebacterium</taxon>
    </lineage>
</organism>
<protein>
    <submittedName>
        <fullName evidence="8">Fe2+-enterobactin ABC transporter substrate-binding protein</fullName>
    </submittedName>
</protein>
<comment type="similarity">
    <text evidence="2">Belongs to the bacterial solute-binding protein 8 family.</text>
</comment>
<evidence type="ECO:0000256" key="4">
    <source>
        <dbReference type="ARBA" id="ARBA00022729"/>
    </source>
</evidence>
<dbReference type="Gene3D" id="3.40.50.1980">
    <property type="entry name" value="Nitrogenase molybdenum iron protein domain"/>
    <property type="match status" value="2"/>
</dbReference>
<dbReference type="Proteomes" id="UP000320791">
    <property type="component" value="Unassembled WGS sequence"/>
</dbReference>
<dbReference type="RefSeq" id="WP_146324112.1">
    <property type="nucleotide sequence ID" value="NZ_BAABLR010000074.1"/>
</dbReference>
<feature type="signal peptide" evidence="6">
    <location>
        <begin position="1"/>
        <end position="26"/>
    </location>
</feature>
<dbReference type="GO" id="GO:1901678">
    <property type="term" value="P:iron coordination entity transport"/>
    <property type="evidence" value="ECO:0007669"/>
    <property type="project" value="UniProtKB-ARBA"/>
</dbReference>
<dbReference type="EMBL" id="VOHM01000009">
    <property type="protein sequence ID" value="TWT26497.1"/>
    <property type="molecule type" value="Genomic_DNA"/>
</dbReference>
<accession>A0A5C5UL07</accession>
<dbReference type="GO" id="GO:0030288">
    <property type="term" value="C:outer membrane-bounded periplasmic space"/>
    <property type="evidence" value="ECO:0007669"/>
    <property type="project" value="TreeGrafter"/>
</dbReference>
<dbReference type="PROSITE" id="PS51257">
    <property type="entry name" value="PROKAR_LIPOPROTEIN"/>
    <property type="match status" value="1"/>
</dbReference>
<sequence>MTQRSHIRTRILTAGLFITVGLTAAACSPAENSTESAQSTAASSSASDSENQGQWPRTVDSLVVQDGKATKETEKVEIPAQPKRIVSTTVTVTGSLLAIDAPVVATGGAQPGPAASDKGFFNQWAQVAEDRNVESLYHLDPNLEKIVGQQPDLIVVSAAGADSATKLHDQLKDVAPVVVVDYSDKSWEALITELGTITGLESNAESTLESFNKRLNEVKDAITVPDQPTNIGLALAEGEGMSLWTKQSAQGELLAELGFEVAEPAADIVDTSGQFGKRTDVKRVTPENLDKALTGKTFLVSNVDGTEDPVAKIKSNPQLADAEVVNSDHVYAIDPEIFRVDYYSALGFLDQIEKLFKK</sequence>
<dbReference type="SUPFAM" id="SSF53807">
    <property type="entry name" value="Helical backbone' metal receptor"/>
    <property type="match status" value="1"/>
</dbReference>